<feature type="compositionally biased region" description="Low complexity" evidence="4">
    <location>
        <begin position="332"/>
        <end position="347"/>
    </location>
</feature>
<dbReference type="AlphaFoldDB" id="A0A0G4I7I8"/>
<dbReference type="InterPro" id="IPR040324">
    <property type="entry name" value="WDR44/Dgr2"/>
</dbReference>
<evidence type="ECO:0000256" key="1">
    <source>
        <dbReference type="ARBA" id="ARBA00022574"/>
    </source>
</evidence>
<dbReference type="PANTHER" id="PTHR14221">
    <property type="entry name" value="WD REPEAT DOMAIN 44"/>
    <property type="match status" value="1"/>
</dbReference>
<gene>
    <name evidence="5" type="ORF">Cvel_11647</name>
</gene>
<dbReference type="InterPro" id="IPR015943">
    <property type="entry name" value="WD40/YVTN_repeat-like_dom_sf"/>
</dbReference>
<dbReference type="Pfam" id="PF00400">
    <property type="entry name" value="WD40"/>
    <property type="match status" value="2"/>
</dbReference>
<feature type="compositionally biased region" description="Pro residues" evidence="4">
    <location>
        <begin position="154"/>
        <end position="165"/>
    </location>
</feature>
<evidence type="ECO:0000256" key="2">
    <source>
        <dbReference type="ARBA" id="ARBA00022737"/>
    </source>
</evidence>
<keyword evidence="2" id="KW-0677">Repeat</keyword>
<proteinExistence type="predicted"/>
<evidence type="ECO:0000256" key="4">
    <source>
        <dbReference type="SAM" id="MobiDB-lite"/>
    </source>
</evidence>
<feature type="compositionally biased region" description="Acidic residues" evidence="4">
    <location>
        <begin position="1"/>
        <end position="21"/>
    </location>
</feature>
<feature type="compositionally biased region" description="Low complexity" evidence="4">
    <location>
        <begin position="355"/>
        <end position="368"/>
    </location>
</feature>
<dbReference type="PROSITE" id="PS50294">
    <property type="entry name" value="WD_REPEATS_REGION"/>
    <property type="match status" value="1"/>
</dbReference>
<feature type="repeat" description="WD" evidence="3">
    <location>
        <begin position="413"/>
        <end position="444"/>
    </location>
</feature>
<feature type="region of interest" description="Disordered" evidence="4">
    <location>
        <begin position="126"/>
        <end position="245"/>
    </location>
</feature>
<feature type="compositionally biased region" description="Basic and acidic residues" evidence="4">
    <location>
        <begin position="60"/>
        <end position="73"/>
    </location>
</feature>
<accession>A0A0G4I7I8</accession>
<feature type="region of interest" description="Disordered" evidence="4">
    <location>
        <begin position="285"/>
        <end position="382"/>
    </location>
</feature>
<dbReference type="PROSITE" id="PS50082">
    <property type="entry name" value="WD_REPEATS_2"/>
    <property type="match status" value="1"/>
</dbReference>
<feature type="compositionally biased region" description="Basic and acidic residues" evidence="4">
    <location>
        <begin position="137"/>
        <end position="149"/>
    </location>
</feature>
<feature type="compositionally biased region" description="Gly residues" evidence="4">
    <location>
        <begin position="369"/>
        <end position="382"/>
    </location>
</feature>
<protein>
    <submittedName>
        <fullName evidence="5">Uncharacterized protein</fullName>
    </submittedName>
</protein>
<dbReference type="InterPro" id="IPR036322">
    <property type="entry name" value="WD40_repeat_dom_sf"/>
</dbReference>
<feature type="region of interest" description="Disordered" evidence="4">
    <location>
        <begin position="1"/>
        <end position="73"/>
    </location>
</feature>
<dbReference type="SUPFAM" id="SSF50978">
    <property type="entry name" value="WD40 repeat-like"/>
    <property type="match status" value="1"/>
</dbReference>
<organism evidence="5">
    <name type="scientific">Chromera velia CCMP2878</name>
    <dbReference type="NCBI Taxonomy" id="1169474"/>
    <lineage>
        <taxon>Eukaryota</taxon>
        <taxon>Sar</taxon>
        <taxon>Alveolata</taxon>
        <taxon>Colpodellida</taxon>
        <taxon>Chromeraceae</taxon>
        <taxon>Chromera</taxon>
    </lineage>
</organism>
<dbReference type="SMART" id="SM00320">
    <property type="entry name" value="WD40"/>
    <property type="match status" value="6"/>
</dbReference>
<dbReference type="EMBL" id="CDMZ01005462">
    <property type="protein sequence ID" value="CEM52982.1"/>
    <property type="molecule type" value="Genomic_DNA"/>
</dbReference>
<dbReference type="PANTHER" id="PTHR14221:SF0">
    <property type="entry name" value="WD REPEAT-CONTAINING PROTEIN 44"/>
    <property type="match status" value="1"/>
</dbReference>
<reference evidence="5" key="1">
    <citation type="submission" date="2014-11" db="EMBL/GenBank/DDBJ databases">
        <authorList>
            <person name="Otto D Thomas"/>
            <person name="Naeem Raeece"/>
        </authorList>
    </citation>
    <scope>NUCLEOTIDE SEQUENCE</scope>
</reference>
<evidence type="ECO:0000313" key="5">
    <source>
        <dbReference type="EMBL" id="CEM52982.1"/>
    </source>
</evidence>
<evidence type="ECO:0000256" key="3">
    <source>
        <dbReference type="PROSITE-ProRule" id="PRU00221"/>
    </source>
</evidence>
<keyword evidence="1 3" id="KW-0853">WD repeat</keyword>
<dbReference type="Gene3D" id="2.130.10.10">
    <property type="entry name" value="YVTN repeat-like/Quinoprotein amine dehydrogenase"/>
    <property type="match status" value="1"/>
</dbReference>
<sequence length="910" mass="97163">MTDQEAEEFFDCEDADDQEESQEVRRAVGVATPSTGPLPRPQSGQQQQQQQQQLPGWMLEKVHSSDESLEHTTDPAEVCGIPTLRWRDSIDISEIHERATQALNVAESDLANKFTQSRMRIGGRSDIREATGGSERTTGERAHPLRTRTEAAIPPVPISVNPPPEAASGPAVGRHSLPTNLMQLSERHRQEEGGSSPSRNGKSAAEAREGAKGVGEGGEDGGARGSSEGSSECDGKSLMGMGDGVHARGMNEHEVIVRDLDTGERRRLSTDQLDERNSVFDMLGPRDGDIPFAGAPEGATESAEAGPGGQRFGERVGNVFNRVFHRGGPGAQAGQEEAVPGSRRGSAIGSGGNFGSQASQTSSSSPRRGGQGGAGGGRRWTTGKGGVHPLYCVSRANVKRFKEWSSVWQAQELDPGNGAIWTLAFNPTGEFLAAGTDDGYILVWANECERRGDAIADPGRQDKIFPLNLFGEEPVWSVRGHGAGGKDARVITVRWHPNADLRQLLSTGMDGHVCLWILEAEGELPIRVAAIAHRDVVTSAIFTLAPDLFITGSWGGELEVWEYNAERGRAIIRSAQRLPQNITALSLSPNGELLCVGNIVGSVQFRDAQSDDLRYMTTIDCKNKAGKFARGMKVTGFSWKRDSSCVFVSTADSRIRMIDTADFGSDMPKSKGHNDGNTMLHASLDPSEGLLVSGCVSGCVFGWNTVDPLGEGARSWKKGGRKRTNDCWESFRAFANNEVVTAVAVAPEPLCSNAFSAVERRRLLLRRLAEVTAPPGQPAGGAAGSFQQGAARQAPASALAGGVGAQNGEREGFGKRFASFFQQRRQSEAQHPIAAQEAAAAASGASRRSFGAGAVLCPSLSGDADGIGTEDQWPQSQRERTRQPLHTVVVAASRTGKLRVFINVGPPVKV</sequence>
<dbReference type="VEuPathDB" id="CryptoDB:Cvel_11647"/>
<dbReference type="InterPro" id="IPR001680">
    <property type="entry name" value="WD40_rpt"/>
</dbReference>
<name>A0A0G4I7I8_9ALVE</name>